<feature type="transmembrane region" description="Helical" evidence="2">
    <location>
        <begin position="52"/>
        <end position="73"/>
    </location>
</feature>
<keyword evidence="2" id="KW-0812">Transmembrane</keyword>
<feature type="transmembrane region" description="Helical" evidence="2">
    <location>
        <begin position="20"/>
        <end position="40"/>
    </location>
</feature>
<dbReference type="HOGENOM" id="CLU_089765_0_0_1"/>
<dbReference type="PhylomeDB" id="B4PBQ7"/>
<evidence type="ECO:0000256" key="1">
    <source>
        <dbReference type="SAM" id="Coils"/>
    </source>
</evidence>
<keyword evidence="1" id="KW-0175">Coiled coil</keyword>
<evidence type="ECO:0000313" key="3">
    <source>
        <dbReference type="EMBL" id="EDW91541.1"/>
    </source>
</evidence>
<dbReference type="OrthoDB" id="7844084at2759"/>
<evidence type="ECO:0000313" key="4">
    <source>
        <dbReference type="Proteomes" id="UP000002282"/>
    </source>
</evidence>
<sequence length="271" mass="31940">MDAAYVKFVLCQCLINRADWGLAIGCMNIVYSFFLFQFWSVELFRCLRHYPIKWVLLYVFNIMFNVIVMMRIVKRESISVFYWMCETGALLIFRIHFIYYNEDDFWLGKREFYHVFNIAIDVYIALSLLAMIYVICGLRLKLEGQFPDEEMPKNCIFDPEMAKKAVQKHKDELLAREREEEQQRQLESDREMEELNRKAALKLAQLEEEEGSQSSLEITPTAPDEENVYSSIFLPQDFPGPSAPPESALSIESDFWYEINDTAASDDQWND</sequence>
<protein>
    <recommendedName>
        <fullName evidence="5">XK-related protein</fullName>
    </recommendedName>
</protein>
<reference evidence="3 4" key="1">
    <citation type="journal article" date="2007" name="Nature">
        <title>Evolution of genes and genomes on the Drosophila phylogeny.</title>
        <authorList>
            <consortium name="Drosophila 12 Genomes Consortium"/>
            <person name="Clark A.G."/>
            <person name="Eisen M.B."/>
            <person name="Smith D.R."/>
            <person name="Bergman C.M."/>
            <person name="Oliver B."/>
            <person name="Markow T.A."/>
            <person name="Kaufman T.C."/>
            <person name="Kellis M."/>
            <person name="Gelbart W."/>
            <person name="Iyer V.N."/>
            <person name="Pollard D.A."/>
            <person name="Sackton T.B."/>
            <person name="Larracuente A.M."/>
            <person name="Singh N.D."/>
            <person name="Abad J.P."/>
            <person name="Abt D.N."/>
            <person name="Adryan B."/>
            <person name="Aguade M."/>
            <person name="Akashi H."/>
            <person name="Anderson W.W."/>
            <person name="Aquadro C.F."/>
            <person name="Ardell D.H."/>
            <person name="Arguello R."/>
            <person name="Artieri C.G."/>
            <person name="Barbash D.A."/>
            <person name="Barker D."/>
            <person name="Barsanti P."/>
            <person name="Batterham P."/>
            <person name="Batzoglou S."/>
            <person name="Begun D."/>
            <person name="Bhutkar A."/>
            <person name="Blanco E."/>
            <person name="Bosak S.A."/>
            <person name="Bradley R.K."/>
            <person name="Brand A.D."/>
            <person name="Brent M.R."/>
            <person name="Brooks A.N."/>
            <person name="Brown R.H."/>
            <person name="Butlin R.K."/>
            <person name="Caggese C."/>
            <person name="Calvi B.R."/>
            <person name="Bernardo de Carvalho A."/>
            <person name="Caspi A."/>
            <person name="Castrezana S."/>
            <person name="Celniker S.E."/>
            <person name="Chang J.L."/>
            <person name="Chapple C."/>
            <person name="Chatterji S."/>
            <person name="Chinwalla A."/>
            <person name="Civetta A."/>
            <person name="Clifton S.W."/>
            <person name="Comeron J.M."/>
            <person name="Costello J.C."/>
            <person name="Coyne J.A."/>
            <person name="Daub J."/>
            <person name="David R.G."/>
            <person name="Delcher A.L."/>
            <person name="Delehaunty K."/>
            <person name="Do C.B."/>
            <person name="Ebling H."/>
            <person name="Edwards K."/>
            <person name="Eickbush T."/>
            <person name="Evans J.D."/>
            <person name="Filipski A."/>
            <person name="Findeiss S."/>
            <person name="Freyhult E."/>
            <person name="Fulton L."/>
            <person name="Fulton R."/>
            <person name="Garcia A.C."/>
            <person name="Gardiner A."/>
            <person name="Garfield D.A."/>
            <person name="Garvin B.E."/>
            <person name="Gibson G."/>
            <person name="Gilbert D."/>
            <person name="Gnerre S."/>
            <person name="Godfrey J."/>
            <person name="Good R."/>
            <person name="Gotea V."/>
            <person name="Gravely B."/>
            <person name="Greenberg A.J."/>
            <person name="Griffiths-Jones S."/>
            <person name="Gross S."/>
            <person name="Guigo R."/>
            <person name="Gustafson E.A."/>
            <person name="Haerty W."/>
            <person name="Hahn M.W."/>
            <person name="Halligan D.L."/>
            <person name="Halpern A.L."/>
            <person name="Halter G.M."/>
            <person name="Han M.V."/>
            <person name="Heger A."/>
            <person name="Hillier L."/>
            <person name="Hinrichs A.S."/>
            <person name="Holmes I."/>
            <person name="Hoskins R.A."/>
            <person name="Hubisz M.J."/>
            <person name="Hultmark D."/>
            <person name="Huntley M.A."/>
            <person name="Jaffe D.B."/>
            <person name="Jagadeeshan S."/>
            <person name="Jeck W.R."/>
            <person name="Johnson J."/>
            <person name="Jones C.D."/>
            <person name="Jordan W.C."/>
            <person name="Karpen G.H."/>
            <person name="Kataoka E."/>
            <person name="Keightley P.D."/>
            <person name="Kheradpour P."/>
            <person name="Kirkness E.F."/>
            <person name="Koerich L.B."/>
            <person name="Kristiansen K."/>
            <person name="Kudrna D."/>
            <person name="Kulathinal R.J."/>
            <person name="Kumar S."/>
            <person name="Kwok R."/>
            <person name="Lander E."/>
            <person name="Langley C.H."/>
            <person name="Lapoint R."/>
            <person name="Lazzaro B.P."/>
            <person name="Lee S.J."/>
            <person name="Levesque L."/>
            <person name="Li R."/>
            <person name="Lin C.F."/>
            <person name="Lin M.F."/>
            <person name="Lindblad-Toh K."/>
            <person name="Llopart A."/>
            <person name="Long M."/>
            <person name="Low L."/>
            <person name="Lozovsky E."/>
            <person name="Lu J."/>
            <person name="Luo M."/>
            <person name="Machado C.A."/>
            <person name="Makalowski W."/>
            <person name="Marzo M."/>
            <person name="Matsuda M."/>
            <person name="Matzkin L."/>
            <person name="McAllister B."/>
            <person name="McBride C.S."/>
            <person name="McKernan B."/>
            <person name="McKernan K."/>
            <person name="Mendez-Lago M."/>
            <person name="Minx P."/>
            <person name="Mollenhauer M.U."/>
            <person name="Montooth K."/>
            <person name="Mount S.M."/>
            <person name="Mu X."/>
            <person name="Myers E."/>
            <person name="Negre B."/>
            <person name="Newfeld S."/>
            <person name="Nielsen R."/>
            <person name="Noor M.A."/>
            <person name="O'Grady P."/>
            <person name="Pachter L."/>
            <person name="Papaceit M."/>
            <person name="Parisi M.J."/>
            <person name="Parisi M."/>
            <person name="Parts L."/>
            <person name="Pedersen J.S."/>
            <person name="Pesole G."/>
            <person name="Phillippy A.M."/>
            <person name="Ponting C.P."/>
            <person name="Pop M."/>
            <person name="Porcelli D."/>
            <person name="Powell J.R."/>
            <person name="Prohaska S."/>
            <person name="Pruitt K."/>
            <person name="Puig M."/>
            <person name="Quesneville H."/>
            <person name="Ram K.R."/>
            <person name="Rand D."/>
            <person name="Rasmussen M.D."/>
            <person name="Reed L.K."/>
            <person name="Reenan R."/>
            <person name="Reily A."/>
            <person name="Remington K.A."/>
            <person name="Rieger T.T."/>
            <person name="Ritchie M.G."/>
            <person name="Robin C."/>
            <person name="Rogers Y.H."/>
            <person name="Rohde C."/>
            <person name="Rozas J."/>
            <person name="Rubenfield M.J."/>
            <person name="Ruiz A."/>
            <person name="Russo S."/>
            <person name="Salzberg S.L."/>
            <person name="Sanchez-Gracia A."/>
            <person name="Saranga D.J."/>
            <person name="Sato H."/>
            <person name="Schaeffer S.W."/>
            <person name="Schatz M.C."/>
            <person name="Schlenke T."/>
            <person name="Schwartz R."/>
            <person name="Segarra C."/>
            <person name="Singh R.S."/>
            <person name="Sirot L."/>
            <person name="Sirota M."/>
            <person name="Sisneros N.B."/>
            <person name="Smith C.D."/>
            <person name="Smith T.F."/>
            <person name="Spieth J."/>
            <person name="Stage D.E."/>
            <person name="Stark A."/>
            <person name="Stephan W."/>
            <person name="Strausberg R.L."/>
            <person name="Strempel S."/>
            <person name="Sturgill D."/>
            <person name="Sutton G."/>
            <person name="Sutton G.G."/>
            <person name="Tao W."/>
            <person name="Teichmann S."/>
            <person name="Tobari Y.N."/>
            <person name="Tomimura Y."/>
            <person name="Tsolas J.M."/>
            <person name="Valente V.L."/>
            <person name="Venter E."/>
            <person name="Venter J.C."/>
            <person name="Vicario S."/>
            <person name="Vieira F.G."/>
            <person name="Vilella A.J."/>
            <person name="Villasante A."/>
            <person name="Walenz B."/>
            <person name="Wang J."/>
            <person name="Wasserman M."/>
            <person name="Watts T."/>
            <person name="Wilson D."/>
            <person name="Wilson R.K."/>
            <person name="Wing R.A."/>
            <person name="Wolfner M.F."/>
            <person name="Wong A."/>
            <person name="Wong G.K."/>
            <person name="Wu C.I."/>
            <person name="Wu G."/>
            <person name="Yamamoto D."/>
            <person name="Yang H.P."/>
            <person name="Yang S.P."/>
            <person name="Yorke J.A."/>
            <person name="Yoshida K."/>
            <person name="Zdobnov E."/>
            <person name="Zhang P."/>
            <person name="Zhang Y."/>
            <person name="Zimin A.V."/>
            <person name="Baldwin J."/>
            <person name="Abdouelleil A."/>
            <person name="Abdulkadir J."/>
            <person name="Abebe A."/>
            <person name="Abera B."/>
            <person name="Abreu J."/>
            <person name="Acer S.C."/>
            <person name="Aftuck L."/>
            <person name="Alexander A."/>
            <person name="An P."/>
            <person name="Anderson E."/>
            <person name="Anderson S."/>
            <person name="Arachi H."/>
            <person name="Azer M."/>
            <person name="Bachantsang P."/>
            <person name="Barry A."/>
            <person name="Bayul T."/>
            <person name="Berlin A."/>
            <person name="Bessette D."/>
            <person name="Bloom T."/>
            <person name="Blye J."/>
            <person name="Boguslavskiy L."/>
            <person name="Bonnet C."/>
            <person name="Boukhgalter B."/>
            <person name="Bourzgui I."/>
            <person name="Brown A."/>
            <person name="Cahill P."/>
            <person name="Channer S."/>
            <person name="Cheshatsang Y."/>
            <person name="Chuda L."/>
            <person name="Citroen M."/>
            <person name="Collymore A."/>
            <person name="Cooke P."/>
            <person name="Costello M."/>
            <person name="D'Aco K."/>
            <person name="Daza R."/>
            <person name="De Haan G."/>
            <person name="DeGray S."/>
            <person name="DeMaso C."/>
            <person name="Dhargay N."/>
            <person name="Dooley K."/>
            <person name="Dooley E."/>
            <person name="Doricent M."/>
            <person name="Dorje P."/>
            <person name="Dorjee K."/>
            <person name="Dupes A."/>
            <person name="Elong R."/>
            <person name="Falk J."/>
            <person name="Farina A."/>
            <person name="Faro S."/>
            <person name="Ferguson D."/>
            <person name="Fisher S."/>
            <person name="Foley C.D."/>
            <person name="Franke A."/>
            <person name="Friedrich D."/>
            <person name="Gadbois L."/>
            <person name="Gearin G."/>
            <person name="Gearin C.R."/>
            <person name="Giannoukos G."/>
            <person name="Goode T."/>
            <person name="Graham J."/>
            <person name="Grandbois E."/>
            <person name="Grewal S."/>
            <person name="Gyaltsen K."/>
            <person name="Hafez N."/>
            <person name="Hagos B."/>
            <person name="Hall J."/>
            <person name="Henson C."/>
            <person name="Hollinger A."/>
            <person name="Honan T."/>
            <person name="Huard M.D."/>
            <person name="Hughes L."/>
            <person name="Hurhula B."/>
            <person name="Husby M.E."/>
            <person name="Kamat A."/>
            <person name="Kanga B."/>
            <person name="Kashin S."/>
            <person name="Khazanovich D."/>
            <person name="Kisner P."/>
            <person name="Lance K."/>
            <person name="Lara M."/>
            <person name="Lee W."/>
            <person name="Lennon N."/>
            <person name="Letendre F."/>
            <person name="LeVine R."/>
            <person name="Lipovsky A."/>
            <person name="Liu X."/>
            <person name="Liu J."/>
            <person name="Liu S."/>
            <person name="Lokyitsang T."/>
            <person name="Lokyitsang Y."/>
            <person name="Lubonja R."/>
            <person name="Lui A."/>
            <person name="MacDonald P."/>
            <person name="Magnisalis V."/>
            <person name="Maru K."/>
            <person name="Matthews C."/>
            <person name="McCusker W."/>
            <person name="McDonough S."/>
            <person name="Mehta T."/>
            <person name="Meldrim J."/>
            <person name="Meneus L."/>
            <person name="Mihai O."/>
            <person name="Mihalev A."/>
            <person name="Mihova T."/>
            <person name="Mittelman R."/>
            <person name="Mlenga V."/>
            <person name="Montmayeur A."/>
            <person name="Mulrain L."/>
            <person name="Navidi A."/>
            <person name="Naylor J."/>
            <person name="Negash T."/>
            <person name="Nguyen T."/>
            <person name="Nguyen N."/>
            <person name="Nicol R."/>
            <person name="Norbu C."/>
            <person name="Norbu N."/>
            <person name="Novod N."/>
            <person name="O'Neill B."/>
            <person name="Osman S."/>
            <person name="Markiewicz E."/>
            <person name="Oyono O.L."/>
            <person name="Patti C."/>
            <person name="Phunkhang P."/>
            <person name="Pierre F."/>
            <person name="Priest M."/>
            <person name="Raghuraman S."/>
            <person name="Rege F."/>
            <person name="Reyes R."/>
            <person name="Rise C."/>
            <person name="Rogov P."/>
            <person name="Ross K."/>
            <person name="Ryan E."/>
            <person name="Settipalli S."/>
            <person name="Shea T."/>
            <person name="Sherpa N."/>
            <person name="Shi L."/>
            <person name="Shih D."/>
            <person name="Sparrow T."/>
            <person name="Spaulding J."/>
            <person name="Stalker J."/>
            <person name="Stange-Thomann N."/>
            <person name="Stavropoulos S."/>
            <person name="Stone C."/>
            <person name="Strader C."/>
            <person name="Tesfaye S."/>
            <person name="Thomson T."/>
            <person name="Thoulutsang Y."/>
            <person name="Thoulutsang D."/>
            <person name="Topham K."/>
            <person name="Topping I."/>
            <person name="Tsamla T."/>
            <person name="Vassiliev H."/>
            <person name="Vo A."/>
            <person name="Wangchuk T."/>
            <person name="Wangdi T."/>
            <person name="Weiand M."/>
            <person name="Wilkinson J."/>
            <person name="Wilson A."/>
            <person name="Yadav S."/>
            <person name="Young G."/>
            <person name="Yu Q."/>
            <person name="Zembek L."/>
            <person name="Zhong D."/>
            <person name="Zimmer A."/>
            <person name="Zwirko Z."/>
            <person name="Jaffe D.B."/>
            <person name="Alvarez P."/>
            <person name="Brockman W."/>
            <person name="Butler J."/>
            <person name="Chin C."/>
            <person name="Gnerre S."/>
            <person name="Grabherr M."/>
            <person name="Kleber M."/>
            <person name="Mauceli E."/>
            <person name="MacCallum I."/>
        </authorList>
    </citation>
    <scope>NUCLEOTIDE SEQUENCE [LARGE SCALE GENOMIC DNA]</scope>
    <source>
        <strain evidence="4">Tai18E2 / Tucson 14021-0261.01</strain>
    </source>
</reference>
<keyword evidence="4" id="KW-1185">Reference proteome</keyword>
<evidence type="ECO:0000256" key="2">
    <source>
        <dbReference type="SAM" id="Phobius"/>
    </source>
</evidence>
<dbReference type="AlphaFoldDB" id="B4PBQ7"/>
<evidence type="ECO:0008006" key="5">
    <source>
        <dbReference type="Google" id="ProtNLM"/>
    </source>
</evidence>
<reference evidence="3 4" key="2">
    <citation type="journal article" date="2007" name="PLoS Biol.">
        <title>Principles of genome evolution in the Drosophila melanogaster species group.</title>
        <authorList>
            <person name="Ranz J.M."/>
            <person name="Maurin D."/>
            <person name="Chan Y.S."/>
            <person name="von Grotthuss M."/>
            <person name="Hillier L.W."/>
            <person name="Roote J."/>
            <person name="Ashburner M."/>
            <person name="Bergman C.M."/>
        </authorList>
    </citation>
    <scope>NUCLEOTIDE SEQUENCE [LARGE SCALE GENOMIC DNA]</scope>
    <source>
        <strain evidence="4">Tai18E2 / Tucson 14021-0261.01</strain>
    </source>
</reference>
<dbReference type="Proteomes" id="UP000002282">
    <property type="component" value="Chromosome 2R"/>
</dbReference>
<dbReference type="EMBL" id="CM000158">
    <property type="protein sequence ID" value="EDW91541.1"/>
    <property type="molecule type" value="Genomic_DNA"/>
</dbReference>
<keyword evidence="2" id="KW-1133">Transmembrane helix</keyword>
<proteinExistence type="predicted"/>
<gene>
    <name evidence="3" type="primary">Dyak\GE13863</name>
    <name evidence="3" type="synonym">dyak_GLEANR_14035</name>
    <name evidence="3" type="synonym">GE13863</name>
    <name evidence="3" type="ORF">Dyak_GE13863</name>
</gene>
<name>B4PBQ7_DROYA</name>
<feature type="coiled-coil region" evidence="1">
    <location>
        <begin position="163"/>
        <end position="212"/>
    </location>
</feature>
<dbReference type="OMA" id="MIYVMWG"/>
<feature type="transmembrane region" description="Helical" evidence="2">
    <location>
        <begin position="112"/>
        <end position="136"/>
    </location>
</feature>
<dbReference type="KEGG" id="dya:Dyak_GE13863"/>
<feature type="transmembrane region" description="Helical" evidence="2">
    <location>
        <begin position="80"/>
        <end position="100"/>
    </location>
</feature>
<accession>B4PBQ7</accession>
<organism evidence="3 4">
    <name type="scientific">Drosophila yakuba</name>
    <name type="common">Fruit fly</name>
    <dbReference type="NCBI Taxonomy" id="7245"/>
    <lineage>
        <taxon>Eukaryota</taxon>
        <taxon>Metazoa</taxon>
        <taxon>Ecdysozoa</taxon>
        <taxon>Arthropoda</taxon>
        <taxon>Hexapoda</taxon>
        <taxon>Insecta</taxon>
        <taxon>Pterygota</taxon>
        <taxon>Neoptera</taxon>
        <taxon>Endopterygota</taxon>
        <taxon>Diptera</taxon>
        <taxon>Brachycera</taxon>
        <taxon>Muscomorpha</taxon>
        <taxon>Ephydroidea</taxon>
        <taxon>Drosophilidae</taxon>
        <taxon>Drosophila</taxon>
        <taxon>Sophophora</taxon>
    </lineage>
</organism>
<keyword evidence="2" id="KW-0472">Membrane</keyword>